<feature type="region of interest" description="Disordered" evidence="1">
    <location>
        <begin position="165"/>
        <end position="200"/>
    </location>
</feature>
<dbReference type="SMART" id="SM00060">
    <property type="entry name" value="FN3"/>
    <property type="match status" value="1"/>
</dbReference>
<dbReference type="Pfam" id="PF00041">
    <property type="entry name" value="fn3"/>
    <property type="match status" value="1"/>
</dbReference>
<dbReference type="InterPro" id="IPR013783">
    <property type="entry name" value="Ig-like_fold"/>
</dbReference>
<sequence>MKQLTTLQKTYQATFHIQNLKFIGPPQSPTDLNVDCPRSAIISWRPGFDGGATQNFVIEYSDNSSYWLTHHPQSVVSVDNNFMSAQIHDIRPNTPYSFRIRAKNSFGVAASDTTVNCTWQNNEDEMASFLNNRNALVGIGVLVLLLLIVFAALVVLIKLKRRRESNNQDNSLRKQGNNSNEEEKPAIAAKPSKVKKDERPTVNKDGLIYVDLDLKDTPSTSTEAFVIHGADDRTQYVDIDFTRRADPPRDTDNEKTQNEKEKEKA</sequence>
<evidence type="ECO:0000256" key="1">
    <source>
        <dbReference type="SAM" id="MobiDB-lite"/>
    </source>
</evidence>
<protein>
    <submittedName>
        <fullName evidence="3">Uncharacterized protein</fullName>
    </submittedName>
</protein>
<accession>K1QE54</accession>
<dbReference type="AlphaFoldDB" id="K1QE54"/>
<dbReference type="InParanoid" id="K1QE54"/>
<dbReference type="InterPro" id="IPR003961">
    <property type="entry name" value="FN3_dom"/>
</dbReference>
<name>K1QE54_MAGGI</name>
<organism evidence="3">
    <name type="scientific">Magallana gigas</name>
    <name type="common">Pacific oyster</name>
    <name type="synonym">Crassostrea gigas</name>
    <dbReference type="NCBI Taxonomy" id="29159"/>
    <lineage>
        <taxon>Eukaryota</taxon>
        <taxon>Metazoa</taxon>
        <taxon>Spiralia</taxon>
        <taxon>Lophotrochozoa</taxon>
        <taxon>Mollusca</taxon>
        <taxon>Bivalvia</taxon>
        <taxon>Autobranchia</taxon>
        <taxon>Pteriomorphia</taxon>
        <taxon>Ostreida</taxon>
        <taxon>Ostreoidea</taxon>
        <taxon>Ostreidae</taxon>
        <taxon>Magallana</taxon>
    </lineage>
</organism>
<dbReference type="EMBL" id="JH818036">
    <property type="protein sequence ID" value="EKC19801.1"/>
    <property type="molecule type" value="Genomic_DNA"/>
</dbReference>
<dbReference type="Gene3D" id="2.60.40.10">
    <property type="entry name" value="Immunoglobulins"/>
    <property type="match status" value="1"/>
</dbReference>
<dbReference type="CDD" id="cd00063">
    <property type="entry name" value="FN3"/>
    <property type="match status" value="1"/>
</dbReference>
<evidence type="ECO:0000256" key="2">
    <source>
        <dbReference type="SAM" id="Phobius"/>
    </source>
</evidence>
<feature type="compositionally biased region" description="Polar residues" evidence="1">
    <location>
        <begin position="167"/>
        <end position="179"/>
    </location>
</feature>
<dbReference type="InterPro" id="IPR036116">
    <property type="entry name" value="FN3_sf"/>
</dbReference>
<gene>
    <name evidence="3" type="ORF">CGI_10007613</name>
</gene>
<keyword evidence="2" id="KW-0812">Transmembrane</keyword>
<proteinExistence type="predicted"/>
<dbReference type="PROSITE" id="PS50853">
    <property type="entry name" value="FN3"/>
    <property type="match status" value="1"/>
</dbReference>
<keyword evidence="2" id="KW-0472">Membrane</keyword>
<feature type="transmembrane region" description="Helical" evidence="2">
    <location>
        <begin position="135"/>
        <end position="157"/>
    </location>
</feature>
<dbReference type="SUPFAM" id="SSF49265">
    <property type="entry name" value="Fibronectin type III"/>
    <property type="match status" value="1"/>
</dbReference>
<keyword evidence="2" id="KW-1133">Transmembrane helix</keyword>
<dbReference type="HOGENOM" id="CLU_1050718_0_0_1"/>
<reference evidence="3" key="1">
    <citation type="journal article" date="2012" name="Nature">
        <title>The oyster genome reveals stress adaptation and complexity of shell formation.</title>
        <authorList>
            <person name="Zhang G."/>
            <person name="Fang X."/>
            <person name="Guo X."/>
            <person name="Li L."/>
            <person name="Luo R."/>
            <person name="Xu F."/>
            <person name="Yang P."/>
            <person name="Zhang L."/>
            <person name="Wang X."/>
            <person name="Qi H."/>
            <person name="Xiong Z."/>
            <person name="Que H."/>
            <person name="Xie Y."/>
            <person name="Holland P.W."/>
            <person name="Paps J."/>
            <person name="Zhu Y."/>
            <person name="Wu F."/>
            <person name="Chen Y."/>
            <person name="Wang J."/>
            <person name="Peng C."/>
            <person name="Meng J."/>
            <person name="Yang L."/>
            <person name="Liu J."/>
            <person name="Wen B."/>
            <person name="Zhang N."/>
            <person name="Huang Z."/>
            <person name="Zhu Q."/>
            <person name="Feng Y."/>
            <person name="Mount A."/>
            <person name="Hedgecock D."/>
            <person name="Xu Z."/>
            <person name="Liu Y."/>
            <person name="Domazet-Loso T."/>
            <person name="Du Y."/>
            <person name="Sun X."/>
            <person name="Zhang S."/>
            <person name="Liu B."/>
            <person name="Cheng P."/>
            <person name="Jiang X."/>
            <person name="Li J."/>
            <person name="Fan D."/>
            <person name="Wang W."/>
            <person name="Fu W."/>
            <person name="Wang T."/>
            <person name="Wang B."/>
            <person name="Zhang J."/>
            <person name="Peng Z."/>
            <person name="Li Y."/>
            <person name="Li N."/>
            <person name="Wang J."/>
            <person name="Chen M."/>
            <person name="He Y."/>
            <person name="Tan F."/>
            <person name="Song X."/>
            <person name="Zheng Q."/>
            <person name="Huang R."/>
            <person name="Yang H."/>
            <person name="Du X."/>
            <person name="Chen L."/>
            <person name="Yang M."/>
            <person name="Gaffney P.M."/>
            <person name="Wang S."/>
            <person name="Luo L."/>
            <person name="She Z."/>
            <person name="Ming Y."/>
            <person name="Huang W."/>
            <person name="Zhang S."/>
            <person name="Huang B."/>
            <person name="Zhang Y."/>
            <person name="Qu T."/>
            <person name="Ni P."/>
            <person name="Miao G."/>
            <person name="Wang J."/>
            <person name="Wang Q."/>
            <person name="Steinberg C.E."/>
            <person name="Wang H."/>
            <person name="Li N."/>
            <person name="Qian L."/>
            <person name="Zhang G."/>
            <person name="Li Y."/>
            <person name="Yang H."/>
            <person name="Liu X."/>
            <person name="Wang J."/>
            <person name="Yin Y."/>
            <person name="Wang J."/>
        </authorList>
    </citation>
    <scope>NUCLEOTIDE SEQUENCE [LARGE SCALE GENOMIC DNA]</scope>
    <source>
        <strain evidence="3">05x7-T-G4-1.051#20</strain>
    </source>
</reference>
<feature type="region of interest" description="Disordered" evidence="1">
    <location>
        <begin position="241"/>
        <end position="265"/>
    </location>
</feature>
<evidence type="ECO:0000313" key="3">
    <source>
        <dbReference type="EMBL" id="EKC19801.1"/>
    </source>
</evidence>